<dbReference type="Pfam" id="PF04828">
    <property type="entry name" value="GFA"/>
    <property type="match status" value="1"/>
</dbReference>
<name>A0A504TWL9_9HYPH</name>
<keyword evidence="7" id="KW-1185">Reference proteome</keyword>
<dbReference type="SUPFAM" id="SSF51316">
    <property type="entry name" value="Mss4-like"/>
    <property type="match status" value="1"/>
</dbReference>
<dbReference type="AlphaFoldDB" id="A0A504TWL9"/>
<sequence length="130" mass="14649">MAMITGGCLCGSVRIEAEGEPYRVGVCHCLDCRKHHGALFHASAIYPEAQVCVTGETRDYRGRHFCVGCGSSVFSRSDDEVEVNLGSLDAIDVFRPTYELWTIRREAWLPAFAVEHHYAQDRPSEDRRED</sequence>
<dbReference type="Proteomes" id="UP000316429">
    <property type="component" value="Unassembled WGS sequence"/>
</dbReference>
<dbReference type="PROSITE" id="PS51891">
    <property type="entry name" value="CENP_V_GFA"/>
    <property type="match status" value="1"/>
</dbReference>
<dbReference type="GO" id="GO:0016846">
    <property type="term" value="F:carbon-sulfur lyase activity"/>
    <property type="evidence" value="ECO:0007669"/>
    <property type="project" value="InterPro"/>
</dbReference>
<proteinExistence type="inferred from homology"/>
<dbReference type="PANTHER" id="PTHR33337:SF40">
    <property type="entry name" value="CENP-V_GFA DOMAIN-CONTAINING PROTEIN-RELATED"/>
    <property type="match status" value="1"/>
</dbReference>
<reference evidence="6 7" key="1">
    <citation type="submission" date="2019-06" db="EMBL/GenBank/DDBJ databases">
        <title>Rhizobium sp. CL12 isolated from roots of soybean.</title>
        <authorList>
            <person name="Wang C."/>
        </authorList>
    </citation>
    <scope>NUCLEOTIDE SEQUENCE [LARGE SCALE GENOMIC DNA]</scope>
    <source>
        <strain evidence="6 7">CL12</strain>
    </source>
</reference>
<dbReference type="EMBL" id="VFYP01000003">
    <property type="protein sequence ID" value="TPP06579.1"/>
    <property type="molecule type" value="Genomic_DNA"/>
</dbReference>
<dbReference type="PANTHER" id="PTHR33337">
    <property type="entry name" value="GFA DOMAIN-CONTAINING PROTEIN"/>
    <property type="match status" value="1"/>
</dbReference>
<dbReference type="Gene3D" id="3.90.1590.10">
    <property type="entry name" value="glutathione-dependent formaldehyde- activating enzyme (gfa)"/>
    <property type="match status" value="1"/>
</dbReference>
<comment type="similarity">
    <text evidence="1">Belongs to the Gfa family.</text>
</comment>
<evidence type="ECO:0000259" key="5">
    <source>
        <dbReference type="PROSITE" id="PS51891"/>
    </source>
</evidence>
<protein>
    <submittedName>
        <fullName evidence="6">GFA family protein</fullName>
    </submittedName>
</protein>
<evidence type="ECO:0000256" key="1">
    <source>
        <dbReference type="ARBA" id="ARBA00005495"/>
    </source>
</evidence>
<keyword evidence="4" id="KW-0456">Lyase</keyword>
<dbReference type="InterPro" id="IPR006913">
    <property type="entry name" value="CENP-V/GFA"/>
</dbReference>
<keyword evidence="3" id="KW-0862">Zinc</keyword>
<comment type="caution">
    <text evidence="6">The sequence shown here is derived from an EMBL/GenBank/DDBJ whole genome shotgun (WGS) entry which is preliminary data.</text>
</comment>
<evidence type="ECO:0000256" key="4">
    <source>
        <dbReference type="ARBA" id="ARBA00023239"/>
    </source>
</evidence>
<dbReference type="GO" id="GO:0046872">
    <property type="term" value="F:metal ion binding"/>
    <property type="evidence" value="ECO:0007669"/>
    <property type="project" value="UniProtKB-KW"/>
</dbReference>
<gene>
    <name evidence="6" type="ORF">FJQ55_17690</name>
</gene>
<evidence type="ECO:0000256" key="2">
    <source>
        <dbReference type="ARBA" id="ARBA00022723"/>
    </source>
</evidence>
<feature type="domain" description="CENP-V/GFA" evidence="5">
    <location>
        <begin position="4"/>
        <end position="99"/>
    </location>
</feature>
<evidence type="ECO:0000313" key="6">
    <source>
        <dbReference type="EMBL" id="TPP06579.1"/>
    </source>
</evidence>
<dbReference type="InterPro" id="IPR011057">
    <property type="entry name" value="Mss4-like_sf"/>
</dbReference>
<dbReference type="RefSeq" id="WP_140830320.1">
    <property type="nucleotide sequence ID" value="NZ_VFYP01000003.1"/>
</dbReference>
<keyword evidence="2" id="KW-0479">Metal-binding</keyword>
<evidence type="ECO:0000256" key="3">
    <source>
        <dbReference type="ARBA" id="ARBA00022833"/>
    </source>
</evidence>
<dbReference type="OrthoDB" id="9807246at2"/>
<evidence type="ECO:0000313" key="7">
    <source>
        <dbReference type="Proteomes" id="UP000316429"/>
    </source>
</evidence>
<organism evidence="6 7">
    <name type="scientific">Rhizobium glycinendophyticum</name>
    <dbReference type="NCBI Taxonomy" id="2589807"/>
    <lineage>
        <taxon>Bacteria</taxon>
        <taxon>Pseudomonadati</taxon>
        <taxon>Pseudomonadota</taxon>
        <taxon>Alphaproteobacteria</taxon>
        <taxon>Hyphomicrobiales</taxon>
        <taxon>Rhizobiaceae</taxon>
        <taxon>Rhizobium/Agrobacterium group</taxon>
        <taxon>Rhizobium</taxon>
    </lineage>
</organism>
<accession>A0A504TWL9</accession>